<proteinExistence type="predicted"/>
<dbReference type="OrthoDB" id="7410204at2759"/>
<dbReference type="AlphaFoldDB" id="A0A6J2JEG4"/>
<dbReference type="KEGG" id="bman:114241308"/>
<organism evidence="2 3">
    <name type="scientific">Bombyx mandarina</name>
    <name type="common">Wild silk moth</name>
    <name type="synonym">Wild silkworm</name>
    <dbReference type="NCBI Taxonomy" id="7092"/>
    <lineage>
        <taxon>Eukaryota</taxon>
        <taxon>Metazoa</taxon>
        <taxon>Ecdysozoa</taxon>
        <taxon>Arthropoda</taxon>
        <taxon>Hexapoda</taxon>
        <taxon>Insecta</taxon>
        <taxon>Pterygota</taxon>
        <taxon>Neoptera</taxon>
        <taxon>Endopterygota</taxon>
        <taxon>Lepidoptera</taxon>
        <taxon>Glossata</taxon>
        <taxon>Ditrysia</taxon>
        <taxon>Bombycoidea</taxon>
        <taxon>Bombycidae</taxon>
        <taxon>Bombycinae</taxon>
        <taxon>Bombyx</taxon>
    </lineage>
</organism>
<reference evidence="3" key="1">
    <citation type="submission" date="2025-08" db="UniProtKB">
        <authorList>
            <consortium name="RefSeq"/>
        </authorList>
    </citation>
    <scope>IDENTIFICATION</scope>
    <source>
        <tissue evidence="3">Silk gland</tissue>
    </source>
</reference>
<dbReference type="RefSeq" id="XP_028027895.1">
    <property type="nucleotide sequence ID" value="XM_028172094.1"/>
</dbReference>
<evidence type="ECO:0000313" key="2">
    <source>
        <dbReference type="Proteomes" id="UP000504629"/>
    </source>
</evidence>
<evidence type="ECO:0000256" key="1">
    <source>
        <dbReference type="SAM" id="SignalP"/>
    </source>
</evidence>
<gene>
    <name evidence="3" type="primary">LOC114241308</name>
</gene>
<dbReference type="Proteomes" id="UP000504629">
    <property type="component" value="Unplaced"/>
</dbReference>
<sequence>MSEVKLTLLIVLILFLSFRSICAVDDGLLFSVTRAPRYFGILQDHRGQPLSVEVSEEYMDQDYIATNRKRHKMDWNKNTLDIDDFDDDDTEEIFDEKDKDVKLPNKYNLQAGPV</sequence>
<protein>
    <submittedName>
        <fullName evidence="3">Uncharacterized protein LOC114241308</fullName>
    </submittedName>
</protein>
<name>A0A6J2JEG4_BOMMA</name>
<feature type="signal peptide" evidence="1">
    <location>
        <begin position="1"/>
        <end position="23"/>
    </location>
</feature>
<evidence type="ECO:0000313" key="3">
    <source>
        <dbReference type="RefSeq" id="XP_028027895.1"/>
    </source>
</evidence>
<accession>A0A6J2JEG4</accession>
<feature type="chain" id="PRO_5027006958" evidence="1">
    <location>
        <begin position="24"/>
        <end position="114"/>
    </location>
</feature>
<keyword evidence="2" id="KW-1185">Reference proteome</keyword>
<keyword evidence="1" id="KW-0732">Signal</keyword>
<dbReference type="GeneID" id="114241308"/>